<name>A0A0D8BPI6_GEOKU</name>
<comment type="caution">
    <text evidence="1">The sequence shown here is derived from an EMBL/GenBank/DDBJ whole genome shotgun (WGS) entry which is preliminary data.</text>
</comment>
<evidence type="ECO:0000313" key="2">
    <source>
        <dbReference type="Proteomes" id="UP000032522"/>
    </source>
</evidence>
<dbReference type="EMBL" id="JYBP01000003">
    <property type="protein sequence ID" value="KJE26046.1"/>
    <property type="molecule type" value="Genomic_DNA"/>
</dbReference>
<gene>
    <name evidence="1" type="primary">ykcC</name>
    <name evidence="1" type="ORF">LG52_982</name>
</gene>
<protein>
    <submittedName>
        <fullName evidence="1">YkcC domain protein</fullName>
    </submittedName>
</protein>
<dbReference type="Proteomes" id="UP000032522">
    <property type="component" value="Unassembled WGS sequence"/>
</dbReference>
<dbReference type="AlphaFoldDB" id="A0A0D8BPI6"/>
<accession>A0A0D8BPI6</accession>
<proteinExistence type="predicted"/>
<evidence type="ECO:0000313" key="1">
    <source>
        <dbReference type="EMBL" id="KJE26046.1"/>
    </source>
</evidence>
<sequence>MFYRLLRAATDMDISVDAGNFRLIDRKVCNQVVYMREQSHFVRSLVSWVGFGRRRSNASVSRA</sequence>
<reference evidence="1 2" key="1">
    <citation type="submission" date="2015-01" db="EMBL/GenBank/DDBJ databases">
        <authorList>
            <person name="Filippidou S."/>
            <person name="Jeanneret N."/>
            <person name="Russel-Delif L."/>
            <person name="Junier T."/>
            <person name="Wunderlin T."/>
            <person name="Molina V."/>
            <person name="Johnson S.L."/>
            <person name="Davenport K.W."/>
            <person name="Chain P.S."/>
            <person name="Dorador C."/>
            <person name="Junier P."/>
        </authorList>
    </citation>
    <scope>NUCLEOTIDE SEQUENCE [LARGE SCALE GENOMIC DNA]</scope>
    <source>
        <strain evidence="1 2">Et7/4</strain>
    </source>
</reference>
<organism evidence="1 2">
    <name type="scientific">Geobacillus kaustophilus</name>
    <dbReference type="NCBI Taxonomy" id="1462"/>
    <lineage>
        <taxon>Bacteria</taxon>
        <taxon>Bacillati</taxon>
        <taxon>Bacillota</taxon>
        <taxon>Bacilli</taxon>
        <taxon>Bacillales</taxon>
        <taxon>Anoxybacillaceae</taxon>
        <taxon>Geobacillus</taxon>
        <taxon>Geobacillus thermoleovorans group</taxon>
    </lineage>
</organism>